<sequence>MLHADSDHASASLEQTPPDESRLQWDRGALLGLFSSLFLHLLILVVLGLIVIRFPGNPEVLRLIVESPVNSQPTEELTEISVPNPELDSTLGMQDPSSLMTPQPETALSDFKPRLFAAGDVSAAQLASVRKIDVSSHFGGRSPEAREDLLRLFGGTVESERAVRLGLRWLAQRQKADGSWNFDHRRPGDRHGDHQAGSLRNCPIAATSLALMAFMGAGHTQDVGDYTEAVEKGVDFLLNAAQKTPEGADLRGRNGDKVPTGNYAMYAHALATIAMCENFAMTKDRRVRLIAQEALGFIVQTRNREEGGWRYEPEEAGDLSVTGWMIMALQSGRTSGLQITNVAFKSSELFLDSVQKERGSRYAYIAGRGPSLSTTAIGLLCRMYLGWEQARPALDNGVQYLADVGPDPANIYHNYYATQVLHHSGGKRWTNWNEVMRDQLVNSQLKGGPEKGSWNVTDPHGRQGGRLYQTCLSIMTLEVYYRHLPLYQSRALVAE</sequence>
<organism evidence="3 4">
    <name type="scientific">Rubinisphaera brasiliensis (strain ATCC 49424 / DSM 5305 / JCM 21570 / IAM 15109 / NBRC 103401 / IFAM 1448)</name>
    <name type="common">Planctomyces brasiliensis</name>
    <dbReference type="NCBI Taxonomy" id="756272"/>
    <lineage>
        <taxon>Bacteria</taxon>
        <taxon>Pseudomonadati</taxon>
        <taxon>Planctomycetota</taxon>
        <taxon>Planctomycetia</taxon>
        <taxon>Planctomycetales</taxon>
        <taxon>Planctomycetaceae</taxon>
        <taxon>Rubinisphaera</taxon>
    </lineage>
</organism>
<evidence type="ECO:0008006" key="5">
    <source>
        <dbReference type="Google" id="ProtNLM"/>
    </source>
</evidence>
<keyword evidence="4" id="KW-1185">Reference proteome</keyword>
<reference evidence="4" key="1">
    <citation type="submission" date="2011-02" db="EMBL/GenBank/DDBJ databases">
        <title>The complete genome of Planctomyces brasiliensis DSM 5305.</title>
        <authorList>
            <person name="Lucas S."/>
            <person name="Copeland A."/>
            <person name="Lapidus A."/>
            <person name="Bruce D."/>
            <person name="Goodwin L."/>
            <person name="Pitluck S."/>
            <person name="Kyrpides N."/>
            <person name="Mavromatis K."/>
            <person name="Pagani I."/>
            <person name="Ivanova N."/>
            <person name="Ovchinnikova G."/>
            <person name="Lu M."/>
            <person name="Detter J.C."/>
            <person name="Han C."/>
            <person name="Land M."/>
            <person name="Hauser L."/>
            <person name="Markowitz V."/>
            <person name="Cheng J.-F."/>
            <person name="Hugenholtz P."/>
            <person name="Woyke T."/>
            <person name="Wu D."/>
            <person name="Tindall B."/>
            <person name="Pomrenke H.G."/>
            <person name="Brambilla E."/>
            <person name="Klenk H.-P."/>
            <person name="Eisen J.A."/>
        </authorList>
    </citation>
    <scope>NUCLEOTIDE SEQUENCE [LARGE SCALE GENOMIC DNA]</scope>
    <source>
        <strain evidence="4">ATCC 49424 / DSM 5305 / JCM 21570 / NBRC 103401 / IFAM 1448</strain>
    </source>
</reference>
<dbReference type="CDD" id="cd00688">
    <property type="entry name" value="ISOPREN_C2_like"/>
    <property type="match status" value="1"/>
</dbReference>
<dbReference type="Gene3D" id="1.50.10.20">
    <property type="match status" value="1"/>
</dbReference>
<accession>F0SFI5</accession>
<feature type="region of interest" description="Disordered" evidence="1">
    <location>
        <begin position="1"/>
        <end position="20"/>
    </location>
</feature>
<dbReference type="EMBL" id="CP002546">
    <property type="protein sequence ID" value="ADY60445.1"/>
    <property type="molecule type" value="Genomic_DNA"/>
</dbReference>
<evidence type="ECO:0000313" key="3">
    <source>
        <dbReference type="EMBL" id="ADY60445.1"/>
    </source>
</evidence>
<dbReference type="RefSeq" id="WP_013629167.1">
    <property type="nucleotide sequence ID" value="NC_015174.1"/>
</dbReference>
<keyword evidence="2" id="KW-0812">Transmembrane</keyword>
<dbReference type="eggNOG" id="COG1657">
    <property type="taxonomic scope" value="Bacteria"/>
</dbReference>
<dbReference type="AlphaFoldDB" id="F0SFI5"/>
<gene>
    <name evidence="3" type="ordered locus">Plabr_2846</name>
</gene>
<evidence type="ECO:0000256" key="1">
    <source>
        <dbReference type="SAM" id="MobiDB-lite"/>
    </source>
</evidence>
<dbReference type="Proteomes" id="UP000006860">
    <property type="component" value="Chromosome"/>
</dbReference>
<dbReference type="OrthoDB" id="238862at2"/>
<proteinExistence type="predicted"/>
<evidence type="ECO:0000313" key="4">
    <source>
        <dbReference type="Proteomes" id="UP000006860"/>
    </source>
</evidence>
<dbReference type="KEGG" id="pbs:Plabr_2846"/>
<feature type="transmembrane region" description="Helical" evidence="2">
    <location>
        <begin position="29"/>
        <end position="52"/>
    </location>
</feature>
<dbReference type="HOGENOM" id="CLU_039288_0_0_0"/>
<keyword evidence="2" id="KW-1133">Transmembrane helix</keyword>
<keyword evidence="2" id="KW-0472">Membrane</keyword>
<dbReference type="SUPFAM" id="SSF48239">
    <property type="entry name" value="Terpenoid cyclases/Protein prenyltransferases"/>
    <property type="match status" value="1"/>
</dbReference>
<name>F0SFI5_RUBBR</name>
<evidence type="ECO:0000256" key="2">
    <source>
        <dbReference type="SAM" id="Phobius"/>
    </source>
</evidence>
<dbReference type="InterPro" id="IPR008930">
    <property type="entry name" value="Terpenoid_cyclase/PrenylTrfase"/>
</dbReference>
<protein>
    <recommendedName>
        <fullName evidence="5">Squalene cyclase C-terminal domain-containing protein</fullName>
    </recommendedName>
</protein>